<protein>
    <submittedName>
        <fullName evidence="1">Uncharacterized protein</fullName>
    </submittedName>
</protein>
<gene>
    <name evidence="1" type="ORF">PR048_024399</name>
</gene>
<organism evidence="1 2">
    <name type="scientific">Dryococelus australis</name>
    <dbReference type="NCBI Taxonomy" id="614101"/>
    <lineage>
        <taxon>Eukaryota</taxon>
        <taxon>Metazoa</taxon>
        <taxon>Ecdysozoa</taxon>
        <taxon>Arthropoda</taxon>
        <taxon>Hexapoda</taxon>
        <taxon>Insecta</taxon>
        <taxon>Pterygota</taxon>
        <taxon>Neoptera</taxon>
        <taxon>Polyneoptera</taxon>
        <taxon>Phasmatodea</taxon>
        <taxon>Verophasmatodea</taxon>
        <taxon>Anareolatae</taxon>
        <taxon>Phasmatidae</taxon>
        <taxon>Eurycanthinae</taxon>
        <taxon>Dryococelus</taxon>
    </lineage>
</organism>
<dbReference type="EMBL" id="JARBHB010000010">
    <property type="protein sequence ID" value="KAJ8873581.1"/>
    <property type="molecule type" value="Genomic_DNA"/>
</dbReference>
<sequence>MCLVCNKHIGCAMKSQLYEHVASAMRTKNKTLQSSKGQVLLTQRTNLQVEEMNFSKTSAELWCKLQVPEYRTFLQKYQGQEIPDEFKLRENYLDSCCEDAL</sequence>
<accession>A0ABQ9GNH9</accession>
<reference evidence="1 2" key="1">
    <citation type="submission" date="2023-02" db="EMBL/GenBank/DDBJ databases">
        <title>LHISI_Scaffold_Assembly.</title>
        <authorList>
            <person name="Stuart O.P."/>
            <person name="Cleave R."/>
            <person name="Magrath M.J.L."/>
            <person name="Mikheyev A.S."/>
        </authorList>
    </citation>
    <scope>NUCLEOTIDE SEQUENCE [LARGE SCALE GENOMIC DNA]</scope>
    <source>
        <strain evidence="1">Daus_M_001</strain>
        <tissue evidence="1">Leg muscle</tissue>
    </source>
</reference>
<evidence type="ECO:0000313" key="2">
    <source>
        <dbReference type="Proteomes" id="UP001159363"/>
    </source>
</evidence>
<comment type="caution">
    <text evidence="1">The sequence shown here is derived from an EMBL/GenBank/DDBJ whole genome shotgun (WGS) entry which is preliminary data.</text>
</comment>
<evidence type="ECO:0000313" key="1">
    <source>
        <dbReference type="EMBL" id="KAJ8873581.1"/>
    </source>
</evidence>
<keyword evidence="2" id="KW-1185">Reference proteome</keyword>
<proteinExistence type="predicted"/>
<name>A0ABQ9GNH9_9NEOP</name>
<dbReference type="Proteomes" id="UP001159363">
    <property type="component" value="Chromosome 9"/>
</dbReference>